<dbReference type="InterPro" id="IPR042097">
    <property type="entry name" value="Aminopeptidase_N-like_N_sf"/>
</dbReference>
<dbReference type="InterPro" id="IPR011989">
    <property type="entry name" value="ARM-like"/>
</dbReference>
<dbReference type="Gene3D" id="1.10.390.10">
    <property type="entry name" value="Neutral Protease Domain 2"/>
    <property type="match status" value="1"/>
</dbReference>
<dbReference type="GO" id="GO:0016285">
    <property type="term" value="F:alanyl aminopeptidase activity"/>
    <property type="evidence" value="ECO:0007669"/>
    <property type="project" value="UniProtKB-EC"/>
</dbReference>
<evidence type="ECO:0000256" key="10">
    <source>
        <dbReference type="ARBA" id="ARBA00022833"/>
    </source>
</evidence>
<dbReference type="AlphaFoldDB" id="A0A938AZ78"/>
<dbReference type="Gene3D" id="1.25.10.10">
    <property type="entry name" value="Leucine-rich Repeat Variant"/>
    <property type="match status" value="2"/>
</dbReference>
<comment type="caution">
    <text evidence="17">The sequence shown here is derived from an EMBL/GenBank/DDBJ whole genome shotgun (WGS) entry which is preliminary data.</text>
</comment>
<dbReference type="Pfam" id="PF13646">
    <property type="entry name" value="HEAT_2"/>
    <property type="match status" value="2"/>
</dbReference>
<dbReference type="FunFam" id="1.10.390.10:FF:000013">
    <property type="entry name" value="Aminopeptidase N"/>
    <property type="match status" value="1"/>
</dbReference>
<dbReference type="InterPro" id="IPR014782">
    <property type="entry name" value="Peptidase_M1_dom"/>
</dbReference>
<protein>
    <recommendedName>
        <fullName evidence="5">Aminopeptidase N</fullName>
        <ecNumber evidence="4">3.4.11.2</ecNumber>
    </recommendedName>
    <alternativeName>
        <fullName evidence="12">Alanine aminopeptidase</fullName>
    </alternativeName>
    <alternativeName>
        <fullName evidence="13">Lysyl aminopeptidase</fullName>
    </alternativeName>
</protein>
<dbReference type="InterPro" id="IPR027268">
    <property type="entry name" value="Peptidase_M4/M1_CTD_sf"/>
</dbReference>
<dbReference type="PANTHER" id="PTHR11533">
    <property type="entry name" value="PROTEASE M1 ZINC METALLOPROTEASE"/>
    <property type="match status" value="1"/>
</dbReference>
<evidence type="ECO:0000259" key="16">
    <source>
        <dbReference type="Pfam" id="PF17900"/>
    </source>
</evidence>
<dbReference type="InterPro" id="IPR001930">
    <property type="entry name" value="Peptidase_M1"/>
</dbReference>
<dbReference type="GO" id="GO:0070006">
    <property type="term" value="F:metalloaminopeptidase activity"/>
    <property type="evidence" value="ECO:0007669"/>
    <property type="project" value="TreeGrafter"/>
</dbReference>
<evidence type="ECO:0000256" key="4">
    <source>
        <dbReference type="ARBA" id="ARBA00012564"/>
    </source>
</evidence>
<dbReference type="Pfam" id="PF01433">
    <property type="entry name" value="Peptidase_M1"/>
    <property type="match status" value="1"/>
</dbReference>
<evidence type="ECO:0000256" key="6">
    <source>
        <dbReference type="ARBA" id="ARBA00022438"/>
    </source>
</evidence>
<comment type="cofactor">
    <cofactor evidence="2">
        <name>Zn(2+)</name>
        <dbReference type="ChEBI" id="CHEBI:29105"/>
    </cofactor>
</comment>
<dbReference type="PANTHER" id="PTHR11533:SF174">
    <property type="entry name" value="PUROMYCIN-SENSITIVE AMINOPEPTIDASE-RELATED"/>
    <property type="match status" value="1"/>
</dbReference>
<keyword evidence="6 17" id="KW-0031">Aminopeptidase</keyword>
<comment type="catalytic activity">
    <reaction evidence="1">
        <text>Release of an N-terminal amino acid, Xaa-|-Yaa- from a peptide, amide or arylamide. Xaa is preferably Ala, but may be most amino acids including Pro (slow action). When a terminal hydrophobic residue is followed by a prolyl residue, the two may be released as an intact Xaa-Pro dipeptide.</text>
        <dbReference type="EC" id="3.4.11.2"/>
    </reaction>
</comment>
<comment type="similarity">
    <text evidence="3">Belongs to the peptidase M1 family.</text>
</comment>
<name>A0A938AZ78_UNCTE</name>
<dbReference type="GO" id="GO:0042277">
    <property type="term" value="F:peptide binding"/>
    <property type="evidence" value="ECO:0007669"/>
    <property type="project" value="TreeGrafter"/>
</dbReference>
<feature type="domain" description="Peptidase M1 membrane alanine aminopeptidase" evidence="15">
    <location>
        <begin position="254"/>
        <end position="462"/>
    </location>
</feature>
<accession>A0A938AZ78</accession>
<dbReference type="GO" id="GO:0005615">
    <property type="term" value="C:extracellular space"/>
    <property type="evidence" value="ECO:0007669"/>
    <property type="project" value="TreeGrafter"/>
</dbReference>
<evidence type="ECO:0000256" key="12">
    <source>
        <dbReference type="ARBA" id="ARBA00029811"/>
    </source>
</evidence>
<evidence type="ECO:0000256" key="3">
    <source>
        <dbReference type="ARBA" id="ARBA00010136"/>
    </source>
</evidence>
<keyword evidence="7" id="KW-0645">Protease</keyword>
<dbReference type="GO" id="GO:0008270">
    <property type="term" value="F:zinc ion binding"/>
    <property type="evidence" value="ECO:0007669"/>
    <property type="project" value="InterPro"/>
</dbReference>
<keyword evidence="9" id="KW-0378">Hydrolase</keyword>
<dbReference type="EMBL" id="VGLS01000006">
    <property type="protein sequence ID" value="MBM3222267.1"/>
    <property type="molecule type" value="Genomic_DNA"/>
</dbReference>
<dbReference type="GO" id="GO:0016020">
    <property type="term" value="C:membrane"/>
    <property type="evidence" value="ECO:0007669"/>
    <property type="project" value="TreeGrafter"/>
</dbReference>
<dbReference type="Proteomes" id="UP000712673">
    <property type="component" value="Unassembled WGS sequence"/>
</dbReference>
<dbReference type="SMART" id="SM00567">
    <property type="entry name" value="EZ_HEAT"/>
    <property type="match status" value="6"/>
</dbReference>
<dbReference type="InterPro" id="IPR050344">
    <property type="entry name" value="Peptidase_M1_aminopeptidases"/>
</dbReference>
<organism evidence="17 18">
    <name type="scientific">Tectimicrobiota bacterium</name>
    <dbReference type="NCBI Taxonomy" id="2528274"/>
    <lineage>
        <taxon>Bacteria</taxon>
        <taxon>Pseudomonadati</taxon>
        <taxon>Nitrospinota/Tectimicrobiota group</taxon>
        <taxon>Candidatus Tectimicrobiota</taxon>
    </lineage>
</organism>
<evidence type="ECO:0000259" key="15">
    <source>
        <dbReference type="Pfam" id="PF01433"/>
    </source>
</evidence>
<dbReference type="GO" id="GO:0043171">
    <property type="term" value="P:peptide catabolic process"/>
    <property type="evidence" value="ECO:0007669"/>
    <property type="project" value="TreeGrafter"/>
</dbReference>
<evidence type="ECO:0000256" key="9">
    <source>
        <dbReference type="ARBA" id="ARBA00022801"/>
    </source>
</evidence>
<keyword evidence="8" id="KW-0479">Metal-binding</keyword>
<dbReference type="CDD" id="cd09603">
    <property type="entry name" value="M1_APN_like"/>
    <property type="match status" value="1"/>
</dbReference>
<keyword evidence="14" id="KW-0175">Coiled coil</keyword>
<keyword evidence="11" id="KW-0482">Metalloprotease</keyword>
<dbReference type="GO" id="GO:0006508">
    <property type="term" value="P:proteolysis"/>
    <property type="evidence" value="ECO:0007669"/>
    <property type="project" value="UniProtKB-KW"/>
</dbReference>
<evidence type="ECO:0000256" key="1">
    <source>
        <dbReference type="ARBA" id="ARBA00000098"/>
    </source>
</evidence>
<dbReference type="SUPFAM" id="SSF55486">
    <property type="entry name" value="Metalloproteases ('zincins'), catalytic domain"/>
    <property type="match status" value="1"/>
</dbReference>
<evidence type="ECO:0000256" key="13">
    <source>
        <dbReference type="ARBA" id="ARBA00031533"/>
    </source>
</evidence>
<evidence type="ECO:0000313" key="18">
    <source>
        <dbReference type="Proteomes" id="UP000712673"/>
    </source>
</evidence>
<evidence type="ECO:0000256" key="7">
    <source>
        <dbReference type="ARBA" id="ARBA00022670"/>
    </source>
</evidence>
<dbReference type="InterPro" id="IPR004155">
    <property type="entry name" value="PBS_lyase_HEAT"/>
</dbReference>
<proteinExistence type="inferred from homology"/>
<evidence type="ECO:0000256" key="2">
    <source>
        <dbReference type="ARBA" id="ARBA00001947"/>
    </source>
</evidence>
<dbReference type="InterPro" id="IPR016024">
    <property type="entry name" value="ARM-type_fold"/>
</dbReference>
<feature type="domain" description="Aminopeptidase N-like N-terminal" evidence="16">
    <location>
        <begin position="45"/>
        <end position="218"/>
    </location>
</feature>
<dbReference type="PRINTS" id="PR00756">
    <property type="entry name" value="ALADIPTASE"/>
</dbReference>
<dbReference type="InterPro" id="IPR045357">
    <property type="entry name" value="Aminopeptidase_N-like_N"/>
</dbReference>
<dbReference type="Pfam" id="PF03130">
    <property type="entry name" value="HEAT_PBS"/>
    <property type="match status" value="1"/>
</dbReference>
<dbReference type="Pfam" id="PF17900">
    <property type="entry name" value="Peptidase_M1_N"/>
    <property type="match status" value="1"/>
</dbReference>
<dbReference type="EC" id="3.4.11.2" evidence="4"/>
<feature type="coiled-coil region" evidence="14">
    <location>
        <begin position="822"/>
        <end position="856"/>
    </location>
</feature>
<evidence type="ECO:0000256" key="14">
    <source>
        <dbReference type="SAM" id="Coils"/>
    </source>
</evidence>
<dbReference type="GO" id="GO:0005737">
    <property type="term" value="C:cytoplasm"/>
    <property type="evidence" value="ECO:0007669"/>
    <property type="project" value="TreeGrafter"/>
</dbReference>
<evidence type="ECO:0000313" key="17">
    <source>
        <dbReference type="EMBL" id="MBM3222267.1"/>
    </source>
</evidence>
<gene>
    <name evidence="17" type="ORF">FJZ47_00465</name>
</gene>
<keyword evidence="10" id="KW-0862">Zinc</keyword>
<reference evidence="17" key="1">
    <citation type="submission" date="2019-03" db="EMBL/GenBank/DDBJ databases">
        <title>Lake Tanganyika Metagenome-Assembled Genomes (MAGs).</title>
        <authorList>
            <person name="Tran P."/>
        </authorList>
    </citation>
    <scope>NUCLEOTIDE SEQUENCE</scope>
    <source>
        <strain evidence="17">K_DeepCast_65m_m2_066</strain>
    </source>
</reference>
<sequence length="863" mass="97447">MHELYCRRGWEASAEQARRGRRAYALAEAKPHFAADRPCDVAHIALKISLDIAQQTVQGTCATTVRALQETVEHLTLDAVDLQIEQVRCSDGAILPYTYDGQQLRVTFAEPLAQDMSTTVEVEYQVTKPRLGLYFITPDAAYPEKAVQVWTQCQDEDARYWFPCFDAPHEKATTAMTVTVPQPYFVLSNGALLSTTRDEAAGTITYHWVHDQPHSTYLMTLVAGEFSEQTELVDGIPVQWYVTPGREEDGQRAFGDTPAMLRFFSDKLKVPYPWNKYAQVAVSDFIFGGMENTTATTQTDLTLHDARAHLDFSSNGLVAHELAHQWFGNLLTCKHWSHAWLNEGFATYFDALFHEHHRGTDEFRYYMHQNARAYFREDAEVYRRPIVTNVYQEPIDLFDHHLYEKGSLVLHMLRYTLGETAFWHALTHYITAHRHQVVETVDLERAIEAATGRNLQAFFQQWVYQGGYPEYQVEFAWDEAASMATVTVRQQQKTGTEHGVETPLFDMPVTILFALPEGEQRLSQRIHEQLHTFHMILPAKPRWFSFDPGNWILKKLKLQVPKDMLMTQLQHDPEIMGRIYAAEALGELGNLEAVESLRQALAQDAFWGVQAEVARVLGSIHTPAALAALLAQTQLSHPKARRAVMTALGEFKDDQAAAALRATLQAGDASYFVEAEAAAALGKTRRDSALAPLQQAALKPSWNETVRNGVFRGLADLRDESVIPLLQDFTAYGQPPLARAAAIRALGALGGEKEPAPAAIVDTLTTLLDEEHFRIRMAVLDALASLHNPKTLPALERLRSRDLLDGRIKRRVEEVIEGIRSERKQTDEVQQLRDDFQALRETNKQLLERLDRLEARPSSGAHA</sequence>
<dbReference type="Gene3D" id="2.60.40.1730">
    <property type="entry name" value="tricorn interacting facor f3 domain"/>
    <property type="match status" value="1"/>
</dbReference>
<dbReference type="SUPFAM" id="SSF63737">
    <property type="entry name" value="Leukotriene A4 hydrolase N-terminal domain"/>
    <property type="match status" value="1"/>
</dbReference>
<dbReference type="SUPFAM" id="SSF48371">
    <property type="entry name" value="ARM repeat"/>
    <property type="match status" value="1"/>
</dbReference>
<evidence type="ECO:0000256" key="5">
    <source>
        <dbReference type="ARBA" id="ARBA00015611"/>
    </source>
</evidence>
<evidence type="ECO:0000256" key="11">
    <source>
        <dbReference type="ARBA" id="ARBA00023049"/>
    </source>
</evidence>
<evidence type="ECO:0000256" key="8">
    <source>
        <dbReference type="ARBA" id="ARBA00022723"/>
    </source>
</evidence>